<feature type="chain" id="PRO_5046576766" evidence="5">
    <location>
        <begin position="25"/>
        <end position="540"/>
    </location>
</feature>
<evidence type="ECO:0000256" key="2">
    <source>
        <dbReference type="ARBA" id="ARBA00022801"/>
    </source>
</evidence>
<dbReference type="Pfam" id="PF21365">
    <property type="entry name" value="Glyco_hydro_31_3rd"/>
    <property type="match status" value="1"/>
</dbReference>
<dbReference type="EMBL" id="BAAAZC010000027">
    <property type="protein sequence ID" value="GAA3984179.1"/>
    <property type="molecule type" value="Genomic_DNA"/>
</dbReference>
<dbReference type="SUPFAM" id="SSF51011">
    <property type="entry name" value="Glycosyl hydrolase domain"/>
    <property type="match status" value="1"/>
</dbReference>
<keyword evidence="2 4" id="KW-0378">Hydrolase</keyword>
<name>A0ABP7QLL9_9SPHI</name>
<organism evidence="8 9">
    <name type="scientific">Mucilaginibacter dorajii</name>
    <dbReference type="NCBI Taxonomy" id="692994"/>
    <lineage>
        <taxon>Bacteria</taxon>
        <taxon>Pseudomonadati</taxon>
        <taxon>Bacteroidota</taxon>
        <taxon>Sphingobacteriia</taxon>
        <taxon>Sphingobacteriales</taxon>
        <taxon>Sphingobacteriaceae</taxon>
        <taxon>Mucilaginibacter</taxon>
    </lineage>
</organism>
<evidence type="ECO:0000256" key="3">
    <source>
        <dbReference type="ARBA" id="ARBA00023295"/>
    </source>
</evidence>
<evidence type="ECO:0000256" key="1">
    <source>
        <dbReference type="ARBA" id="ARBA00007806"/>
    </source>
</evidence>
<gene>
    <name evidence="8" type="ORF">GCM10022210_40060</name>
</gene>
<dbReference type="InterPro" id="IPR050985">
    <property type="entry name" value="Alpha-glycosidase_related"/>
</dbReference>
<dbReference type="SUPFAM" id="SSF51445">
    <property type="entry name" value="(Trans)glycosidases"/>
    <property type="match status" value="1"/>
</dbReference>
<dbReference type="Gene3D" id="3.20.20.80">
    <property type="entry name" value="Glycosidases"/>
    <property type="match status" value="1"/>
</dbReference>
<keyword evidence="9" id="KW-1185">Reference proteome</keyword>
<dbReference type="PANTHER" id="PTHR43053:SF4">
    <property type="entry name" value="MYOGENESIS-REGULATING GLYCOSIDASE"/>
    <property type="match status" value="1"/>
</dbReference>
<accession>A0ABP7QLL9</accession>
<comment type="caution">
    <text evidence="8">The sequence shown here is derived from an EMBL/GenBank/DDBJ whole genome shotgun (WGS) entry which is preliminary data.</text>
</comment>
<evidence type="ECO:0000256" key="4">
    <source>
        <dbReference type="RuleBase" id="RU361185"/>
    </source>
</evidence>
<dbReference type="Pfam" id="PF01055">
    <property type="entry name" value="Glyco_hydro_31_2nd"/>
    <property type="match status" value="1"/>
</dbReference>
<keyword evidence="3 4" id="KW-0326">Glycosidase</keyword>
<protein>
    <submittedName>
        <fullName evidence="8">Glycoside hydrolase family 31 protein</fullName>
    </submittedName>
</protein>
<dbReference type="Gene3D" id="2.60.40.1180">
    <property type="entry name" value="Golgi alpha-mannosidase II"/>
    <property type="match status" value="1"/>
</dbReference>
<reference evidence="9" key="1">
    <citation type="journal article" date="2019" name="Int. J. Syst. Evol. Microbiol.">
        <title>The Global Catalogue of Microorganisms (GCM) 10K type strain sequencing project: providing services to taxonomists for standard genome sequencing and annotation.</title>
        <authorList>
            <consortium name="The Broad Institute Genomics Platform"/>
            <consortium name="The Broad Institute Genome Sequencing Center for Infectious Disease"/>
            <person name="Wu L."/>
            <person name="Ma J."/>
        </authorList>
    </citation>
    <scope>NUCLEOTIDE SEQUENCE [LARGE SCALE GENOMIC DNA]</scope>
    <source>
        <strain evidence="9">JCM 16601</strain>
    </source>
</reference>
<sequence>MIIQKLRKRIIAASLIMMPFFSAAQQGSQGQHFKILKGEQWYGGTVDEGSQAPYQSGYSYDLSGYNNDNQSAPLLLSSLGRYIWSNQPFKFSISKEELLISGNLDSVSLHNTGKTLADAFRAASRAQFKASGLMPDSLLFTSPQYNTWIELVYNQNQTDILKYAHAIIDNGFPPGVLMIDDNWADYYGKFAFRKDRFPDAKQMILELHQLGFKVMIWVSPFISSDTQVFRDLNEKRYLIIDSKGDNNLKWQNASKPAIISWWNGYSSCLDFTNPGALAWYKGQLDGMMSQYGIDGFKFDAGDIEFYTGDILTYQKKNANEQCESWGAFGAYYKLNEYRAMWKRGGQPLAERLRDKKHNWTDLKKLIPNMIAAGLLGYQFTCPDMIGGGEYGSFIGLAKFDQDLVVRSAECSALMPMMQFSVAPWRILDKEHLAAVKNAVLLREKYTSYILQTVKESAKSGEPVVRNLEYVFPGQALSAVNDQFMLGNRLMVAPVLDKISTRIVVFPKGKWVGQDGRIFKGPLKAEIRAAIGELPAFDKID</sequence>
<evidence type="ECO:0000313" key="9">
    <source>
        <dbReference type="Proteomes" id="UP001500742"/>
    </source>
</evidence>
<evidence type="ECO:0000259" key="7">
    <source>
        <dbReference type="Pfam" id="PF21365"/>
    </source>
</evidence>
<dbReference type="PANTHER" id="PTHR43053">
    <property type="entry name" value="GLYCOSIDASE FAMILY 31"/>
    <property type="match status" value="1"/>
</dbReference>
<comment type="similarity">
    <text evidence="1 4">Belongs to the glycosyl hydrolase 31 family.</text>
</comment>
<feature type="signal peptide" evidence="5">
    <location>
        <begin position="1"/>
        <end position="24"/>
    </location>
</feature>
<dbReference type="InterPro" id="IPR017853">
    <property type="entry name" value="GH"/>
</dbReference>
<evidence type="ECO:0000256" key="5">
    <source>
        <dbReference type="SAM" id="SignalP"/>
    </source>
</evidence>
<evidence type="ECO:0000259" key="6">
    <source>
        <dbReference type="Pfam" id="PF01055"/>
    </source>
</evidence>
<feature type="domain" description="Glycosyl hydrolase family 31 C-terminal" evidence="7">
    <location>
        <begin position="460"/>
        <end position="536"/>
    </location>
</feature>
<dbReference type="InterPro" id="IPR013780">
    <property type="entry name" value="Glyco_hydro_b"/>
</dbReference>
<proteinExistence type="inferred from homology"/>
<feature type="domain" description="Glycoside hydrolase family 31 TIM barrel" evidence="6">
    <location>
        <begin position="153"/>
        <end position="449"/>
    </location>
</feature>
<evidence type="ECO:0000313" key="8">
    <source>
        <dbReference type="EMBL" id="GAA3984179.1"/>
    </source>
</evidence>
<dbReference type="RefSeq" id="WP_259089865.1">
    <property type="nucleotide sequence ID" value="NZ_BAAAZC010000027.1"/>
</dbReference>
<dbReference type="Proteomes" id="UP001500742">
    <property type="component" value="Unassembled WGS sequence"/>
</dbReference>
<keyword evidence="5" id="KW-0732">Signal</keyword>
<dbReference type="CDD" id="cd06592">
    <property type="entry name" value="GH31_NET37"/>
    <property type="match status" value="1"/>
</dbReference>
<dbReference type="InterPro" id="IPR048395">
    <property type="entry name" value="Glyco_hydro_31_C"/>
</dbReference>
<dbReference type="InterPro" id="IPR000322">
    <property type="entry name" value="Glyco_hydro_31_TIM"/>
</dbReference>
<dbReference type="GO" id="GO:0016787">
    <property type="term" value="F:hydrolase activity"/>
    <property type="evidence" value="ECO:0007669"/>
    <property type="project" value="UniProtKB-KW"/>
</dbReference>